<evidence type="ECO:0000256" key="1">
    <source>
        <dbReference type="SAM" id="MobiDB-lite"/>
    </source>
</evidence>
<accession>Q4SIX6</accession>
<dbReference type="AlphaFoldDB" id="Q4SIX6"/>
<protein>
    <submittedName>
        <fullName evidence="2">(spotted green pufferfish) hypothetical protein</fullName>
    </submittedName>
</protein>
<name>Q4SIX6_TETNG</name>
<evidence type="ECO:0000313" key="2">
    <source>
        <dbReference type="EMBL" id="CAF99406.1"/>
    </source>
</evidence>
<dbReference type="EMBL" id="CAAE01014577">
    <property type="protein sequence ID" value="CAF99406.1"/>
    <property type="molecule type" value="Genomic_DNA"/>
</dbReference>
<gene>
    <name evidence="2" type="ORF">GSTENG00017464001</name>
</gene>
<dbReference type="KEGG" id="tng:GSTEN00017464G001"/>
<proteinExistence type="predicted"/>
<reference evidence="2" key="1">
    <citation type="journal article" date="2004" name="Nature">
        <title>Genome duplication in the teleost fish Tetraodon nigroviridis reveals the early vertebrate proto-karyotype.</title>
        <authorList>
            <person name="Jaillon O."/>
            <person name="Aury J.-M."/>
            <person name="Brunet F."/>
            <person name="Petit J.-L."/>
            <person name="Stange-Thomann N."/>
            <person name="Mauceli E."/>
            <person name="Bouneau L."/>
            <person name="Fischer C."/>
            <person name="Ozouf-Costaz C."/>
            <person name="Bernot A."/>
            <person name="Nicaud S."/>
            <person name="Jaffe D."/>
            <person name="Fisher S."/>
            <person name="Lutfalla G."/>
            <person name="Dossat C."/>
            <person name="Segurens B."/>
            <person name="Dasilva C."/>
            <person name="Salanoubat M."/>
            <person name="Levy M."/>
            <person name="Boudet N."/>
            <person name="Castellano S."/>
            <person name="Anthouard V."/>
            <person name="Jubin C."/>
            <person name="Castelli V."/>
            <person name="Katinka M."/>
            <person name="Vacherie B."/>
            <person name="Biemont C."/>
            <person name="Skalli Z."/>
            <person name="Cattolico L."/>
            <person name="Poulain J."/>
            <person name="De Berardinis V."/>
            <person name="Cruaud C."/>
            <person name="Duprat S."/>
            <person name="Brottier P."/>
            <person name="Coutanceau J.-P."/>
            <person name="Gouzy J."/>
            <person name="Parra G."/>
            <person name="Lardier G."/>
            <person name="Chapple C."/>
            <person name="McKernan K.J."/>
            <person name="McEwan P."/>
            <person name="Bosak S."/>
            <person name="Kellis M."/>
            <person name="Volff J.-N."/>
            <person name="Guigo R."/>
            <person name="Zody M.C."/>
            <person name="Mesirov J."/>
            <person name="Lindblad-Toh K."/>
            <person name="Birren B."/>
            <person name="Nusbaum C."/>
            <person name="Kahn D."/>
            <person name="Robinson-Rechavi M."/>
            <person name="Laudet V."/>
            <person name="Schachter V."/>
            <person name="Quetier F."/>
            <person name="Saurin W."/>
            <person name="Scarpelli C."/>
            <person name="Wincker P."/>
            <person name="Lander E.S."/>
            <person name="Weissenbach J."/>
            <person name="Roest Crollius H."/>
        </authorList>
    </citation>
    <scope>NUCLEOTIDE SEQUENCE [LARGE SCALE GENOMIC DNA]</scope>
</reference>
<feature type="region of interest" description="Disordered" evidence="1">
    <location>
        <begin position="59"/>
        <end position="84"/>
    </location>
</feature>
<feature type="compositionally biased region" description="Polar residues" evidence="1">
    <location>
        <begin position="61"/>
        <end position="84"/>
    </location>
</feature>
<reference evidence="2" key="2">
    <citation type="submission" date="2004-02" db="EMBL/GenBank/DDBJ databases">
        <authorList>
            <consortium name="Genoscope"/>
            <consortium name="Whitehead Institute Centre for Genome Research"/>
        </authorList>
    </citation>
    <scope>NUCLEOTIDE SEQUENCE</scope>
</reference>
<comment type="caution">
    <text evidence="2">The sequence shown here is derived from an EMBL/GenBank/DDBJ whole genome shotgun (WGS) entry which is preliminary data.</text>
</comment>
<sequence length="101" mass="10761">MCHGVLPLLTRPSAGRTQTFLDVPLLPFLADTQIASHYCGPKQAKRLKVPDAGDAKIRTSELATKESTLQSPSPSRFSDGTTSEGVSLMPLLHVYPGGNKG</sequence>
<organism evidence="2">
    <name type="scientific">Tetraodon nigroviridis</name>
    <name type="common">Spotted green pufferfish</name>
    <name type="synonym">Chelonodon nigroviridis</name>
    <dbReference type="NCBI Taxonomy" id="99883"/>
    <lineage>
        <taxon>Eukaryota</taxon>
        <taxon>Metazoa</taxon>
        <taxon>Chordata</taxon>
        <taxon>Craniata</taxon>
        <taxon>Vertebrata</taxon>
        <taxon>Euteleostomi</taxon>
        <taxon>Actinopterygii</taxon>
        <taxon>Neopterygii</taxon>
        <taxon>Teleostei</taxon>
        <taxon>Neoteleostei</taxon>
        <taxon>Acanthomorphata</taxon>
        <taxon>Eupercaria</taxon>
        <taxon>Tetraodontiformes</taxon>
        <taxon>Tetradontoidea</taxon>
        <taxon>Tetraodontidae</taxon>
        <taxon>Tetraodon</taxon>
    </lineage>
</organism>